<dbReference type="EC" id="2.4.-.-" evidence="3"/>
<dbReference type="PANTHER" id="PTHR45947:SF3">
    <property type="entry name" value="SULFOQUINOVOSYL TRANSFERASE SQD2"/>
    <property type="match status" value="1"/>
</dbReference>
<feature type="domain" description="Glycosyl transferase family 1" evidence="1">
    <location>
        <begin position="204"/>
        <end position="356"/>
    </location>
</feature>
<dbReference type="Pfam" id="PF13579">
    <property type="entry name" value="Glyco_trans_4_4"/>
    <property type="match status" value="1"/>
</dbReference>
<dbReference type="SUPFAM" id="SSF53756">
    <property type="entry name" value="UDP-Glycosyltransferase/glycogen phosphorylase"/>
    <property type="match status" value="1"/>
</dbReference>
<feature type="domain" description="Glycosyltransferase subfamily 4-like N-terminal" evidence="2">
    <location>
        <begin position="15"/>
        <end position="183"/>
    </location>
</feature>
<dbReference type="Pfam" id="PF00534">
    <property type="entry name" value="Glycos_transf_1"/>
    <property type="match status" value="1"/>
</dbReference>
<sequence length="408" mass="44118">MRVLFCSRRFWPAISGMSVYAENLLRELVAAGHDVTMVSQFRGDAAGTKVYGGGDPPPVEGVRVLGRRSLGEENGGDFERDVQDMVDTILAEHRREPFDLLHAQYGYPNGWAVLLAARELGIPTVVSIQGGDGHWVGSCCETHRRAMVDVIDHANAVLIGCESFAQEVVERLGVARDSFTIVPGAVDVRRFTPAPEREPGDAAEPVRLLYHGRVDRRKGALDFLDALAILRDEGTPFAATISGIGPDFDPSREKAAALGLEVAFPGYADYHAAPALYREADVFVSPTYAEGFSNTILEAMASGLPSVSCYAVGVVDCLRDGENGLLSQPGDIPALASNLRRIITDGPLRRRLAAAALRECRDTYSWTAVGRQIMGVYAEVAGQKPSLGFDPVLPVDPTCRFRATPHLL</sequence>
<dbReference type="InterPro" id="IPR050194">
    <property type="entry name" value="Glycosyltransferase_grp1"/>
</dbReference>
<comment type="caution">
    <text evidence="3">The sequence shown here is derived from an EMBL/GenBank/DDBJ whole genome shotgun (WGS) entry which is preliminary data.</text>
</comment>
<dbReference type="Proteomes" id="UP001589865">
    <property type="component" value="Unassembled WGS sequence"/>
</dbReference>
<dbReference type="EMBL" id="JBHLUN010000009">
    <property type="protein sequence ID" value="MFC0409386.1"/>
    <property type="molecule type" value="Genomic_DNA"/>
</dbReference>
<evidence type="ECO:0000259" key="2">
    <source>
        <dbReference type="Pfam" id="PF13579"/>
    </source>
</evidence>
<dbReference type="Gene3D" id="3.40.50.2000">
    <property type="entry name" value="Glycogen Phosphorylase B"/>
    <property type="match status" value="2"/>
</dbReference>
<keyword evidence="3" id="KW-0328">Glycosyltransferase</keyword>
<evidence type="ECO:0000313" key="4">
    <source>
        <dbReference type="Proteomes" id="UP001589865"/>
    </source>
</evidence>
<accession>A0ABV6JUH2</accession>
<name>A0ABV6JUH2_9PROT</name>
<dbReference type="PANTHER" id="PTHR45947">
    <property type="entry name" value="SULFOQUINOVOSYL TRANSFERASE SQD2"/>
    <property type="match status" value="1"/>
</dbReference>
<dbReference type="CDD" id="cd03801">
    <property type="entry name" value="GT4_PimA-like"/>
    <property type="match status" value="1"/>
</dbReference>
<dbReference type="RefSeq" id="WP_377045132.1">
    <property type="nucleotide sequence ID" value="NZ_JBHLUN010000009.1"/>
</dbReference>
<keyword evidence="4" id="KW-1185">Reference proteome</keyword>
<gene>
    <name evidence="3" type="ORF">ACFFGY_14110</name>
</gene>
<dbReference type="InterPro" id="IPR001296">
    <property type="entry name" value="Glyco_trans_1"/>
</dbReference>
<dbReference type="InterPro" id="IPR028098">
    <property type="entry name" value="Glyco_trans_4-like_N"/>
</dbReference>
<proteinExistence type="predicted"/>
<evidence type="ECO:0000259" key="1">
    <source>
        <dbReference type="Pfam" id="PF00534"/>
    </source>
</evidence>
<organism evidence="3 4">
    <name type="scientific">Roseomonas elaeocarpi</name>
    <dbReference type="NCBI Taxonomy" id="907779"/>
    <lineage>
        <taxon>Bacteria</taxon>
        <taxon>Pseudomonadati</taxon>
        <taxon>Pseudomonadota</taxon>
        <taxon>Alphaproteobacteria</taxon>
        <taxon>Acetobacterales</taxon>
        <taxon>Roseomonadaceae</taxon>
        <taxon>Roseomonas</taxon>
    </lineage>
</organism>
<reference evidence="3 4" key="1">
    <citation type="submission" date="2024-09" db="EMBL/GenBank/DDBJ databases">
        <authorList>
            <person name="Sun Q."/>
            <person name="Mori K."/>
        </authorList>
    </citation>
    <scope>NUCLEOTIDE SEQUENCE [LARGE SCALE GENOMIC DNA]</scope>
    <source>
        <strain evidence="3 4">TBRC 5777</strain>
    </source>
</reference>
<dbReference type="GO" id="GO:0016757">
    <property type="term" value="F:glycosyltransferase activity"/>
    <property type="evidence" value="ECO:0007669"/>
    <property type="project" value="UniProtKB-KW"/>
</dbReference>
<protein>
    <submittedName>
        <fullName evidence="3">Glycosyltransferase family 4 protein</fullName>
        <ecNumber evidence="3">2.4.-.-</ecNumber>
    </submittedName>
</protein>
<evidence type="ECO:0000313" key="3">
    <source>
        <dbReference type="EMBL" id="MFC0409386.1"/>
    </source>
</evidence>
<keyword evidence="3" id="KW-0808">Transferase</keyword>